<gene>
    <name evidence="7" type="ORF">EYW49_15645</name>
</gene>
<feature type="region of interest" description="Disordered" evidence="5">
    <location>
        <begin position="1"/>
        <end position="97"/>
    </location>
</feature>
<protein>
    <submittedName>
        <fullName evidence="7">LacI family transcriptional regulator</fullName>
    </submittedName>
</protein>
<dbReference type="Gene3D" id="1.10.260.40">
    <property type="entry name" value="lambda repressor-like DNA-binding domains"/>
    <property type="match status" value="1"/>
</dbReference>
<dbReference type="Gene3D" id="3.40.50.2300">
    <property type="match status" value="2"/>
</dbReference>
<dbReference type="SUPFAM" id="SSF53822">
    <property type="entry name" value="Periplasmic binding protein-like I"/>
    <property type="match status" value="1"/>
</dbReference>
<sequence length="434" mass="46639">MSTKPISPTWCGPSWPRRSPRTSRSRWRATPSPCCDPDRPPSPRASVTRRRRRAAASPLRTPPFPIPRGSASPSGDRRPGAEARDVTEPETPAADDPKTIDQIAAVLGLSRTTVRAVVGGQAERYRIKAETCARVEAYVAEHGVAVNHTARSLKLKRSEAVGLVVPDLANAFFARLTAELEERCSGQRLVLLTASSQEDPDREARAIEGLTARGVDGLVIASCRPADAFRPLRRRGGCAVVMVDRAFPGTPFPAVVGDNEQAARRLTAELLRVGDGRVDFLHASAGLPSIQARLEGFAAAHASAGIGNLAGRLHRIEVDDVAAAARAMAGLITARGRVPEVFMCSSLLVLEGALQAIVAFAGRLPKGVVIGTFDHHPLLDVVPNRILSVRQDERGIAERAFRCLIEQMEGAPALPERHVVPGWLTDHRVEGPAR</sequence>
<evidence type="ECO:0000313" key="8">
    <source>
        <dbReference type="Proteomes" id="UP000292781"/>
    </source>
</evidence>
<organism evidence="7 8">
    <name type="scientific">Siculibacillus lacustris</name>
    <dbReference type="NCBI Taxonomy" id="1549641"/>
    <lineage>
        <taxon>Bacteria</taxon>
        <taxon>Pseudomonadati</taxon>
        <taxon>Pseudomonadota</taxon>
        <taxon>Alphaproteobacteria</taxon>
        <taxon>Hyphomicrobiales</taxon>
        <taxon>Ancalomicrobiaceae</taxon>
        <taxon>Siculibacillus</taxon>
    </lineage>
</organism>
<dbReference type="Pfam" id="PF00532">
    <property type="entry name" value="Peripla_BP_1"/>
    <property type="match status" value="1"/>
</dbReference>
<evidence type="ECO:0000256" key="2">
    <source>
        <dbReference type="ARBA" id="ARBA00023015"/>
    </source>
</evidence>
<evidence type="ECO:0000256" key="5">
    <source>
        <dbReference type="SAM" id="MobiDB-lite"/>
    </source>
</evidence>
<reference evidence="7 8" key="1">
    <citation type="submission" date="2019-02" db="EMBL/GenBank/DDBJ databases">
        <title>Siculibacillus lacustris gen. nov., sp. nov., a new rosette-forming bacterium isolated from a freshwater crater lake (Lake St. Ana, Romania).</title>
        <authorList>
            <person name="Felfoldi T."/>
            <person name="Marton Z."/>
            <person name="Szabo A."/>
            <person name="Mentes A."/>
            <person name="Boka K."/>
            <person name="Marialigeti K."/>
            <person name="Mathe I."/>
            <person name="Koncz M."/>
            <person name="Schumann P."/>
            <person name="Toth E."/>
        </authorList>
    </citation>
    <scope>NUCLEOTIDE SEQUENCE [LARGE SCALE GENOMIC DNA]</scope>
    <source>
        <strain evidence="7 8">SA-279</strain>
    </source>
</reference>
<name>A0A4Q9VMA4_9HYPH</name>
<feature type="domain" description="HTH lacI-type" evidence="6">
    <location>
        <begin position="98"/>
        <end position="155"/>
    </location>
</feature>
<dbReference type="PANTHER" id="PTHR30146">
    <property type="entry name" value="LACI-RELATED TRANSCRIPTIONAL REPRESSOR"/>
    <property type="match status" value="1"/>
</dbReference>
<dbReference type="Proteomes" id="UP000292781">
    <property type="component" value="Unassembled WGS sequence"/>
</dbReference>
<accession>A0A4Q9VMA4</accession>
<dbReference type="AlphaFoldDB" id="A0A4Q9VMA4"/>
<dbReference type="InterPro" id="IPR010982">
    <property type="entry name" value="Lambda_DNA-bd_dom_sf"/>
</dbReference>
<feature type="compositionally biased region" description="Basic and acidic residues" evidence="5">
    <location>
        <begin position="75"/>
        <end position="87"/>
    </location>
</feature>
<evidence type="ECO:0000256" key="3">
    <source>
        <dbReference type="ARBA" id="ARBA00023125"/>
    </source>
</evidence>
<keyword evidence="4" id="KW-0804">Transcription</keyword>
<dbReference type="GO" id="GO:0003700">
    <property type="term" value="F:DNA-binding transcription factor activity"/>
    <property type="evidence" value="ECO:0007669"/>
    <property type="project" value="TreeGrafter"/>
</dbReference>
<dbReference type="SUPFAM" id="SSF47413">
    <property type="entry name" value="lambda repressor-like DNA-binding domains"/>
    <property type="match status" value="1"/>
</dbReference>
<evidence type="ECO:0000313" key="7">
    <source>
        <dbReference type="EMBL" id="TBW35825.1"/>
    </source>
</evidence>
<keyword evidence="2" id="KW-0805">Transcription regulation</keyword>
<comment type="caution">
    <text evidence="7">The sequence shown here is derived from an EMBL/GenBank/DDBJ whole genome shotgun (WGS) entry which is preliminary data.</text>
</comment>
<dbReference type="InterPro" id="IPR028082">
    <property type="entry name" value="Peripla_BP_I"/>
</dbReference>
<evidence type="ECO:0000256" key="1">
    <source>
        <dbReference type="ARBA" id="ARBA00022491"/>
    </source>
</evidence>
<dbReference type="EMBL" id="SJFN01000024">
    <property type="protein sequence ID" value="TBW35825.1"/>
    <property type="molecule type" value="Genomic_DNA"/>
</dbReference>
<evidence type="ECO:0000256" key="4">
    <source>
        <dbReference type="ARBA" id="ARBA00023163"/>
    </source>
</evidence>
<keyword evidence="8" id="KW-1185">Reference proteome</keyword>
<dbReference type="SMART" id="SM00354">
    <property type="entry name" value="HTH_LACI"/>
    <property type="match status" value="1"/>
</dbReference>
<dbReference type="GO" id="GO:0000976">
    <property type="term" value="F:transcription cis-regulatory region binding"/>
    <property type="evidence" value="ECO:0007669"/>
    <property type="project" value="TreeGrafter"/>
</dbReference>
<keyword evidence="3" id="KW-0238">DNA-binding</keyword>
<dbReference type="InterPro" id="IPR000843">
    <property type="entry name" value="HTH_LacI"/>
</dbReference>
<evidence type="ECO:0000259" key="6">
    <source>
        <dbReference type="PROSITE" id="PS50932"/>
    </source>
</evidence>
<dbReference type="PANTHER" id="PTHR30146:SF45">
    <property type="entry name" value="CATABOLITE REPRESSOR_ACTIVATOR"/>
    <property type="match status" value="1"/>
</dbReference>
<proteinExistence type="predicted"/>
<dbReference type="PROSITE" id="PS50932">
    <property type="entry name" value="HTH_LACI_2"/>
    <property type="match status" value="1"/>
</dbReference>
<keyword evidence="1" id="KW-0678">Repressor</keyword>
<dbReference type="OrthoDB" id="8433438at2"/>
<dbReference type="InterPro" id="IPR001761">
    <property type="entry name" value="Peripla_BP/Lac1_sug-bd_dom"/>
</dbReference>
<feature type="compositionally biased region" description="Basic residues" evidence="5">
    <location>
        <begin position="18"/>
        <end position="27"/>
    </location>
</feature>